<organism evidence="7 8">
    <name type="scientific">Pseudoalteromonas phenolica</name>
    <dbReference type="NCBI Taxonomy" id="161398"/>
    <lineage>
        <taxon>Bacteria</taxon>
        <taxon>Pseudomonadati</taxon>
        <taxon>Pseudomonadota</taxon>
        <taxon>Gammaproteobacteria</taxon>
        <taxon>Alteromonadales</taxon>
        <taxon>Pseudoalteromonadaceae</taxon>
        <taxon>Pseudoalteromonas</taxon>
    </lineage>
</organism>
<dbReference type="InterPro" id="IPR050446">
    <property type="entry name" value="FAD-oxidoreductase/Apoptosis"/>
</dbReference>
<proteinExistence type="predicted"/>
<dbReference type="KEGG" id="pphe:PP2015_459"/>
<dbReference type="STRING" id="161398.PP2015_459"/>
<keyword evidence="2" id="KW-0285">Flavoprotein</keyword>
<reference evidence="7 8" key="1">
    <citation type="submission" date="2015-11" db="EMBL/GenBank/DDBJ databases">
        <authorList>
            <person name="Zhang Y."/>
            <person name="Guo Z."/>
        </authorList>
    </citation>
    <scope>NUCLEOTIDE SEQUENCE [LARGE SCALE GENOMIC DNA]</scope>
    <source>
        <strain evidence="7 8">KCTC 12086</strain>
    </source>
</reference>
<evidence type="ECO:0000259" key="5">
    <source>
        <dbReference type="Pfam" id="PF07992"/>
    </source>
</evidence>
<comment type="cofactor">
    <cofactor evidence="1">
        <name>FAD</name>
        <dbReference type="ChEBI" id="CHEBI:57692"/>
    </cofactor>
</comment>
<evidence type="ECO:0000313" key="8">
    <source>
        <dbReference type="Proteomes" id="UP000061457"/>
    </source>
</evidence>
<feature type="domain" description="Reductase C-terminal" evidence="6">
    <location>
        <begin position="328"/>
        <end position="407"/>
    </location>
</feature>
<dbReference type="PRINTS" id="PR00368">
    <property type="entry name" value="FADPNR"/>
</dbReference>
<dbReference type="Pfam" id="PF14759">
    <property type="entry name" value="Reductase_C"/>
    <property type="match status" value="1"/>
</dbReference>
<dbReference type="RefSeq" id="WP_058028746.1">
    <property type="nucleotide sequence ID" value="NZ_CP013187.1"/>
</dbReference>
<protein>
    <submittedName>
        <fullName evidence="7">Bmp10</fullName>
    </submittedName>
</protein>
<evidence type="ECO:0000256" key="3">
    <source>
        <dbReference type="ARBA" id="ARBA00022827"/>
    </source>
</evidence>
<gene>
    <name evidence="7" type="ORF">PP2015_459</name>
</gene>
<dbReference type="InterPro" id="IPR023753">
    <property type="entry name" value="FAD/NAD-binding_dom"/>
</dbReference>
<dbReference type="SUPFAM" id="SSF55424">
    <property type="entry name" value="FAD/NAD-linked reductases, dimerisation (C-terminal) domain"/>
    <property type="match status" value="1"/>
</dbReference>
<evidence type="ECO:0000313" key="7">
    <source>
        <dbReference type="EMBL" id="ALO40982.1"/>
    </source>
</evidence>
<evidence type="ECO:0000256" key="2">
    <source>
        <dbReference type="ARBA" id="ARBA00022630"/>
    </source>
</evidence>
<dbReference type="PRINTS" id="PR00411">
    <property type="entry name" value="PNDRDTASEI"/>
</dbReference>
<keyword evidence="4" id="KW-0560">Oxidoreductase</keyword>
<sequence>MARCIIIGGGHAGAQACISLRKEGWTDEIVLISDEHSLPYHRPPLSKNYLLGQVDEKGLLIRPEQAYQKDNITLKLRTRVARIEPALQSVVLQNGERLSYEHLLLCTGSRARRITCSGNELSNIFYIKTLKDIEQLAARLSTNKQRIVMVGGGYIGLETAAVLNKMGHQITLLEQAPRLLARVTAPFISEFYQQLHQQHGVEVHTNTQVLAFTGEQNVTGVRCKALTQSDTAEQYFNADLVIVGIGAEINTELAEQAGLLVEQNGIVVNELCQTTDKNIYAAGDCTIGIEHHSGIATRIESVPNALAQAKTAAATICGKHQAVTSVPWFWSDQYDCKIQIAGLNHGYDNTVLRQHSSSSFSLWYLKQGRIIAADCINTAKDFMAAKKIIDKKISLPIDVIGNTDIDLIKQLSGRSQAI</sequence>
<evidence type="ECO:0000256" key="4">
    <source>
        <dbReference type="ARBA" id="ARBA00023002"/>
    </source>
</evidence>
<evidence type="ECO:0000256" key="1">
    <source>
        <dbReference type="ARBA" id="ARBA00001974"/>
    </source>
</evidence>
<keyword evidence="3" id="KW-0274">FAD</keyword>
<evidence type="ECO:0000259" key="6">
    <source>
        <dbReference type="Pfam" id="PF14759"/>
    </source>
</evidence>
<dbReference type="GO" id="GO:0005737">
    <property type="term" value="C:cytoplasm"/>
    <property type="evidence" value="ECO:0007669"/>
    <property type="project" value="TreeGrafter"/>
</dbReference>
<name>A0A0S2JYB2_9GAMM</name>
<dbReference type="Gene3D" id="3.30.390.30">
    <property type="match status" value="1"/>
</dbReference>
<dbReference type="PANTHER" id="PTHR43557:SF2">
    <property type="entry name" value="RIESKE DOMAIN-CONTAINING PROTEIN-RELATED"/>
    <property type="match status" value="1"/>
</dbReference>
<feature type="domain" description="FAD/NAD(P)-binding" evidence="5">
    <location>
        <begin position="3"/>
        <end position="309"/>
    </location>
</feature>
<dbReference type="InterPro" id="IPR036188">
    <property type="entry name" value="FAD/NAD-bd_sf"/>
</dbReference>
<dbReference type="PATRIC" id="fig|161398.10.peg.469"/>
<dbReference type="PANTHER" id="PTHR43557">
    <property type="entry name" value="APOPTOSIS-INDUCING FACTOR 1"/>
    <property type="match status" value="1"/>
</dbReference>
<dbReference type="PROSITE" id="PS51257">
    <property type="entry name" value="PROKAR_LIPOPROTEIN"/>
    <property type="match status" value="1"/>
</dbReference>
<dbReference type="AlphaFoldDB" id="A0A0S2JYB2"/>
<dbReference type="GO" id="GO:0016651">
    <property type="term" value="F:oxidoreductase activity, acting on NAD(P)H"/>
    <property type="evidence" value="ECO:0007669"/>
    <property type="project" value="TreeGrafter"/>
</dbReference>
<dbReference type="Pfam" id="PF07992">
    <property type="entry name" value="Pyr_redox_2"/>
    <property type="match status" value="1"/>
</dbReference>
<dbReference type="EMBL" id="CP013187">
    <property type="protein sequence ID" value="ALO40982.1"/>
    <property type="molecule type" value="Genomic_DNA"/>
</dbReference>
<dbReference type="InterPro" id="IPR016156">
    <property type="entry name" value="FAD/NAD-linked_Rdtase_dimer_sf"/>
</dbReference>
<dbReference type="OrthoDB" id="9812260at2"/>
<keyword evidence="8" id="KW-1185">Reference proteome</keyword>
<dbReference type="Proteomes" id="UP000061457">
    <property type="component" value="Chromosome I"/>
</dbReference>
<dbReference type="InterPro" id="IPR028202">
    <property type="entry name" value="Reductase_C"/>
</dbReference>
<dbReference type="Gene3D" id="3.50.50.60">
    <property type="entry name" value="FAD/NAD(P)-binding domain"/>
    <property type="match status" value="2"/>
</dbReference>
<accession>A0A0S2JYB2</accession>
<dbReference type="SUPFAM" id="SSF51905">
    <property type="entry name" value="FAD/NAD(P)-binding domain"/>
    <property type="match status" value="1"/>
</dbReference>